<feature type="compositionally biased region" description="Polar residues" evidence="1">
    <location>
        <begin position="444"/>
        <end position="455"/>
    </location>
</feature>
<feature type="compositionally biased region" description="Basic and acidic residues" evidence="1">
    <location>
        <begin position="416"/>
        <end position="436"/>
    </location>
</feature>
<gene>
    <name evidence="2" type="ORF">PHATR_37020</name>
</gene>
<feature type="compositionally biased region" description="Basic and acidic residues" evidence="1">
    <location>
        <begin position="506"/>
        <end position="516"/>
    </location>
</feature>
<feature type="compositionally biased region" description="Polar residues" evidence="1">
    <location>
        <begin position="490"/>
        <end position="505"/>
    </location>
</feature>
<keyword evidence="3" id="KW-1185">Reference proteome</keyword>
<dbReference type="HOGENOM" id="CLU_609009_0_0_1"/>
<proteinExistence type="predicted"/>
<evidence type="ECO:0000313" key="2">
    <source>
        <dbReference type="EMBL" id="ACI65445.1"/>
    </source>
</evidence>
<dbReference type="Gene3D" id="3.40.50.300">
    <property type="entry name" value="P-loop containing nucleotide triphosphate hydrolases"/>
    <property type="match status" value="1"/>
</dbReference>
<dbReference type="KEGG" id="pti:PHATR_37020"/>
<name>B5Y4A9_PHATC</name>
<accession>B5Y4A9</accession>
<reference evidence="2 3" key="1">
    <citation type="journal article" date="2008" name="Nature">
        <title>The Phaeodactylum genome reveals the evolutionary history of diatom genomes.</title>
        <authorList>
            <person name="Bowler C."/>
            <person name="Allen A.E."/>
            <person name="Badger J.H."/>
            <person name="Grimwood J."/>
            <person name="Jabbari K."/>
            <person name="Kuo A."/>
            <person name="Maheswari U."/>
            <person name="Martens C."/>
            <person name="Maumus F."/>
            <person name="Otillar R.P."/>
            <person name="Rayko E."/>
            <person name="Salamov A."/>
            <person name="Vandepoele K."/>
            <person name="Beszteri B."/>
            <person name="Gruber A."/>
            <person name="Heijde M."/>
            <person name="Katinka M."/>
            <person name="Mock T."/>
            <person name="Valentin K."/>
            <person name="Verret F."/>
            <person name="Berges J.A."/>
            <person name="Brownlee C."/>
            <person name="Cadoret J.P."/>
            <person name="Chiovitti A."/>
            <person name="Choi C.J."/>
            <person name="Coesel S."/>
            <person name="De Martino A."/>
            <person name="Detter J.C."/>
            <person name="Durkin C."/>
            <person name="Falciatore A."/>
            <person name="Fournet J."/>
            <person name="Haruta M."/>
            <person name="Huysman M.J."/>
            <person name="Jenkins B.D."/>
            <person name="Jiroutova K."/>
            <person name="Jorgensen R.E."/>
            <person name="Joubert Y."/>
            <person name="Kaplan A."/>
            <person name="Kroger N."/>
            <person name="Kroth P.G."/>
            <person name="La Roche J."/>
            <person name="Lindquist E."/>
            <person name="Lommer M."/>
            <person name="Martin-Jezequel V."/>
            <person name="Lopez P.J."/>
            <person name="Lucas S."/>
            <person name="Mangogna M."/>
            <person name="McGinnis K."/>
            <person name="Medlin L.K."/>
            <person name="Montsant A."/>
            <person name="Oudot-Le Secq M.P."/>
            <person name="Napoli C."/>
            <person name="Obornik M."/>
            <person name="Parker M.S."/>
            <person name="Petit J.L."/>
            <person name="Porcel B.M."/>
            <person name="Poulsen N."/>
            <person name="Robison M."/>
            <person name="Rychlewski L."/>
            <person name="Rynearson T.A."/>
            <person name="Schmutz J."/>
            <person name="Shapiro H."/>
            <person name="Siaut M."/>
            <person name="Stanley M."/>
            <person name="Sussman M.R."/>
            <person name="Taylor A.R."/>
            <person name="Vardi A."/>
            <person name="von Dassow P."/>
            <person name="Vyverman W."/>
            <person name="Willis A."/>
            <person name="Wyrwicz L.S."/>
            <person name="Rokhsar D.S."/>
            <person name="Weissenbach J."/>
            <person name="Armbrust E.V."/>
            <person name="Green B.R."/>
            <person name="Van de Peer Y."/>
            <person name="Grigoriev I.V."/>
        </authorList>
    </citation>
    <scope>NUCLEOTIDE SEQUENCE [LARGE SCALE GENOMIC DNA]</scope>
    <source>
        <strain evidence="2 3">CCAP 1055/1</strain>
    </source>
</reference>
<dbReference type="OrthoDB" id="48357at2759"/>
<feature type="compositionally biased region" description="Polar residues" evidence="1">
    <location>
        <begin position="517"/>
        <end position="533"/>
    </location>
</feature>
<dbReference type="GeneID" id="7204765"/>
<evidence type="ECO:0000256" key="1">
    <source>
        <dbReference type="SAM" id="MobiDB-lite"/>
    </source>
</evidence>
<dbReference type="PaxDb" id="2850-Phatr37020"/>
<feature type="compositionally biased region" description="Low complexity" evidence="1">
    <location>
        <begin position="391"/>
        <end position="415"/>
    </location>
</feature>
<dbReference type="AlphaFoldDB" id="B5Y4A9"/>
<dbReference type="RefSeq" id="XP_002185975.1">
    <property type="nucleotide sequence ID" value="XM_002185939.1"/>
</dbReference>
<protein>
    <submittedName>
        <fullName evidence="2">Uncharacterized protein</fullName>
    </submittedName>
</protein>
<evidence type="ECO:0000313" key="3">
    <source>
        <dbReference type="Proteomes" id="UP000000759"/>
    </source>
</evidence>
<reference evidence="3" key="2">
    <citation type="submission" date="2008-08" db="EMBL/GenBank/DDBJ databases">
        <authorList>
            <consortium name="Diatom Consortium"/>
            <person name="Grigoriev I."/>
            <person name="Grimwood J."/>
            <person name="Kuo A."/>
            <person name="Otillar R.P."/>
            <person name="Salamov A."/>
            <person name="Detter J.C."/>
            <person name="Lindquist E."/>
            <person name="Shapiro H."/>
            <person name="Lucas S."/>
            <person name="Glavina del Rio T."/>
            <person name="Pitluck S."/>
            <person name="Rokhsar D."/>
            <person name="Bowler C."/>
        </authorList>
    </citation>
    <scope>GENOME REANNOTATION</scope>
    <source>
        <strain evidence="3">CCAP 1055/1</strain>
    </source>
</reference>
<dbReference type="Proteomes" id="UP000000759">
    <property type="component" value="Chromosome 11"/>
</dbReference>
<organism evidence="2 3">
    <name type="scientific">Phaeodactylum tricornutum (strain CCAP 1055/1)</name>
    <dbReference type="NCBI Taxonomy" id="556484"/>
    <lineage>
        <taxon>Eukaryota</taxon>
        <taxon>Sar</taxon>
        <taxon>Stramenopiles</taxon>
        <taxon>Ochrophyta</taxon>
        <taxon>Bacillariophyta</taxon>
        <taxon>Bacillariophyceae</taxon>
        <taxon>Bacillariophycidae</taxon>
        <taxon>Naviculales</taxon>
        <taxon>Phaeodactylaceae</taxon>
        <taxon>Phaeodactylum</taxon>
    </lineage>
</organism>
<sequence>MPFASKRQAGYLTFSFVVLFPFARSFLLTQPKVHVAMQTESTATTDCELSFSKSDQPAPLYITIGPPCAGKTTWLQQQQRQSPDYSQVSIDDVSLDDQPDTYVPLNTEYFLTNTANSYPEELRTHCICGKSLAERIQGNDQRELRTVLQRVAGNLTESEFRNAIIGNIVGMDHCESTTSKSVQTLLVNAVERCMQDQTMVALLPQTVDLFVRERIFRRDGTHSTTGLESSEKALYACPIDRPVAWGNTNTRPSDYRMALVMAASTRRPVRFVVYSDKKARLRVLNNSEMDLADKVPQELFGLQATLPELIDRNVNRLLTSGRYVPVSVIRDMHERSLELLQKVVHGWNSLSRNHSNNSKLTAFDLDRGLARLVDFDLLADRTVVDLRTVNQPPQQQQQHQGNNLRRSSSPRPLHLSARDAGSRKRSSFDPRSRRQPPEPVRNGATHSRGTRTDTPLTRPVDGEKYGPRSQGSDANLAQGKRSYGGYNRGSPANSNHAGRPPQNQGDGERPRLHDQRQPSANNTRRSTFPNKTNGAPPKRRRREE</sequence>
<dbReference type="EMBL" id="CP001141">
    <property type="protein sequence ID" value="ACI65445.1"/>
    <property type="molecule type" value="Genomic_DNA"/>
</dbReference>
<dbReference type="InParanoid" id="B5Y4A9"/>
<feature type="region of interest" description="Disordered" evidence="1">
    <location>
        <begin position="389"/>
        <end position="544"/>
    </location>
</feature>
<dbReference type="eggNOG" id="ENOG502S7DW">
    <property type="taxonomic scope" value="Eukaryota"/>
</dbReference>
<dbReference type="InterPro" id="IPR027417">
    <property type="entry name" value="P-loop_NTPase"/>
</dbReference>